<dbReference type="AlphaFoldDB" id="A0A9P5PNX7"/>
<sequence length="132" mass="15066">MSLVVIFSPKLHRRRYREPKKSVMEWNRKRKNNVKSTCAADLQPCSAHQQSQPLSRQICPNSHIIESSDIAQLPSLRITASLRSSNKHIRFLGPGISVLDLGSAVFPVQHRSFRSTAPQDLRCCNSCRDWQQ</sequence>
<organism evidence="1 2">
    <name type="scientific">Rhodocollybia butyracea</name>
    <dbReference type="NCBI Taxonomy" id="206335"/>
    <lineage>
        <taxon>Eukaryota</taxon>
        <taxon>Fungi</taxon>
        <taxon>Dikarya</taxon>
        <taxon>Basidiomycota</taxon>
        <taxon>Agaricomycotina</taxon>
        <taxon>Agaricomycetes</taxon>
        <taxon>Agaricomycetidae</taxon>
        <taxon>Agaricales</taxon>
        <taxon>Marasmiineae</taxon>
        <taxon>Omphalotaceae</taxon>
        <taxon>Rhodocollybia</taxon>
    </lineage>
</organism>
<protein>
    <submittedName>
        <fullName evidence="1">Uncharacterized protein</fullName>
    </submittedName>
</protein>
<evidence type="ECO:0000313" key="1">
    <source>
        <dbReference type="EMBL" id="KAF9065470.1"/>
    </source>
</evidence>
<proteinExistence type="predicted"/>
<accession>A0A9P5PNX7</accession>
<gene>
    <name evidence="1" type="ORF">BDP27DRAFT_1331929</name>
</gene>
<reference evidence="1" key="1">
    <citation type="submission" date="2020-11" db="EMBL/GenBank/DDBJ databases">
        <authorList>
            <consortium name="DOE Joint Genome Institute"/>
            <person name="Ahrendt S."/>
            <person name="Riley R."/>
            <person name="Andreopoulos W."/>
            <person name="Labutti K."/>
            <person name="Pangilinan J."/>
            <person name="Ruiz-Duenas F.J."/>
            <person name="Barrasa J.M."/>
            <person name="Sanchez-Garcia M."/>
            <person name="Camarero S."/>
            <person name="Miyauchi S."/>
            <person name="Serrano A."/>
            <person name="Linde D."/>
            <person name="Babiker R."/>
            <person name="Drula E."/>
            <person name="Ayuso-Fernandez I."/>
            <person name="Pacheco R."/>
            <person name="Padilla G."/>
            <person name="Ferreira P."/>
            <person name="Barriuso J."/>
            <person name="Kellner H."/>
            <person name="Castanera R."/>
            <person name="Alfaro M."/>
            <person name="Ramirez L."/>
            <person name="Pisabarro A.G."/>
            <person name="Kuo A."/>
            <person name="Tritt A."/>
            <person name="Lipzen A."/>
            <person name="He G."/>
            <person name="Yan M."/>
            <person name="Ng V."/>
            <person name="Cullen D."/>
            <person name="Martin F."/>
            <person name="Rosso M.-N."/>
            <person name="Henrissat B."/>
            <person name="Hibbett D."/>
            <person name="Martinez A.T."/>
            <person name="Grigoriev I.V."/>
        </authorList>
    </citation>
    <scope>NUCLEOTIDE SEQUENCE</scope>
    <source>
        <strain evidence="1">AH 40177</strain>
    </source>
</reference>
<dbReference type="EMBL" id="JADNRY010000103">
    <property type="protein sequence ID" value="KAF9065470.1"/>
    <property type="molecule type" value="Genomic_DNA"/>
</dbReference>
<name>A0A9P5PNX7_9AGAR</name>
<dbReference type="Proteomes" id="UP000772434">
    <property type="component" value="Unassembled WGS sequence"/>
</dbReference>
<evidence type="ECO:0000313" key="2">
    <source>
        <dbReference type="Proteomes" id="UP000772434"/>
    </source>
</evidence>
<keyword evidence="2" id="KW-1185">Reference proteome</keyword>
<comment type="caution">
    <text evidence="1">The sequence shown here is derived from an EMBL/GenBank/DDBJ whole genome shotgun (WGS) entry which is preliminary data.</text>
</comment>